<proteinExistence type="predicted"/>
<organism evidence="2 3">
    <name type="scientific">Myodes glareolus</name>
    <name type="common">Bank vole</name>
    <name type="synonym">Clethrionomys glareolus</name>
    <dbReference type="NCBI Taxonomy" id="447135"/>
    <lineage>
        <taxon>Eukaryota</taxon>
        <taxon>Metazoa</taxon>
        <taxon>Chordata</taxon>
        <taxon>Craniata</taxon>
        <taxon>Vertebrata</taxon>
        <taxon>Euteleostomi</taxon>
        <taxon>Mammalia</taxon>
        <taxon>Eutheria</taxon>
        <taxon>Euarchontoglires</taxon>
        <taxon>Glires</taxon>
        <taxon>Rodentia</taxon>
        <taxon>Myomorpha</taxon>
        <taxon>Muroidea</taxon>
        <taxon>Cricetidae</taxon>
        <taxon>Arvicolinae</taxon>
        <taxon>Myodes</taxon>
    </lineage>
</organism>
<protein>
    <submittedName>
        <fullName evidence="2">Uncharacterized protein</fullName>
    </submittedName>
</protein>
<dbReference type="AlphaFoldDB" id="A0AAW0ICN9"/>
<keyword evidence="1" id="KW-0732">Signal</keyword>
<comment type="caution">
    <text evidence="2">The sequence shown here is derived from an EMBL/GenBank/DDBJ whole genome shotgun (WGS) entry which is preliminary data.</text>
</comment>
<accession>A0AAW0ICN9</accession>
<dbReference type="Proteomes" id="UP001488838">
    <property type="component" value="Unassembled WGS sequence"/>
</dbReference>
<sequence>MGILASICGGLVMLLPETKGIALPETVDDVEKLGRYYLTVASVWQEKENPGFQFQCLRPLHHLEG</sequence>
<evidence type="ECO:0000256" key="1">
    <source>
        <dbReference type="SAM" id="SignalP"/>
    </source>
</evidence>
<evidence type="ECO:0000313" key="2">
    <source>
        <dbReference type="EMBL" id="KAK7811975.1"/>
    </source>
</evidence>
<gene>
    <name evidence="2" type="ORF">U0070_022935</name>
</gene>
<feature type="signal peptide" evidence="1">
    <location>
        <begin position="1"/>
        <end position="20"/>
    </location>
</feature>
<dbReference type="EMBL" id="JBBHLL010000161">
    <property type="protein sequence ID" value="KAK7811975.1"/>
    <property type="molecule type" value="Genomic_DNA"/>
</dbReference>
<reference evidence="2 3" key="1">
    <citation type="journal article" date="2023" name="bioRxiv">
        <title>Conserved and derived expression patterns and positive selection on dental genes reveal complex evolutionary context of ever-growing rodent molars.</title>
        <authorList>
            <person name="Calamari Z.T."/>
            <person name="Song A."/>
            <person name="Cohen E."/>
            <person name="Akter M."/>
            <person name="Roy R.D."/>
            <person name="Hallikas O."/>
            <person name="Christensen M.M."/>
            <person name="Li P."/>
            <person name="Marangoni P."/>
            <person name="Jernvall J."/>
            <person name="Klein O.D."/>
        </authorList>
    </citation>
    <scope>NUCLEOTIDE SEQUENCE [LARGE SCALE GENOMIC DNA]</scope>
    <source>
        <strain evidence="2">V071</strain>
    </source>
</reference>
<feature type="chain" id="PRO_5043956765" evidence="1">
    <location>
        <begin position="21"/>
        <end position="65"/>
    </location>
</feature>
<keyword evidence="3" id="KW-1185">Reference proteome</keyword>
<evidence type="ECO:0000313" key="3">
    <source>
        <dbReference type="Proteomes" id="UP001488838"/>
    </source>
</evidence>
<name>A0AAW0ICN9_MYOGA</name>